<feature type="non-terminal residue" evidence="2">
    <location>
        <position position="1"/>
    </location>
</feature>
<dbReference type="EMBL" id="LAZR01024274">
    <property type="protein sequence ID" value="KKL75698.1"/>
    <property type="molecule type" value="Genomic_DNA"/>
</dbReference>
<name>A0A0F9ENL3_9ZZZZ</name>
<reference evidence="2" key="1">
    <citation type="journal article" date="2015" name="Nature">
        <title>Complex archaea that bridge the gap between prokaryotes and eukaryotes.</title>
        <authorList>
            <person name="Spang A."/>
            <person name="Saw J.H."/>
            <person name="Jorgensen S.L."/>
            <person name="Zaremba-Niedzwiedzka K."/>
            <person name="Martijn J."/>
            <person name="Lind A.E."/>
            <person name="van Eijk R."/>
            <person name="Schleper C."/>
            <person name="Guy L."/>
            <person name="Ettema T.J."/>
        </authorList>
    </citation>
    <scope>NUCLEOTIDE SEQUENCE</scope>
</reference>
<dbReference type="EMBL" id="LAZR01054463">
    <property type="protein sequence ID" value="KKK78504.1"/>
    <property type="molecule type" value="Genomic_DNA"/>
</dbReference>
<evidence type="ECO:0000313" key="2">
    <source>
        <dbReference type="EMBL" id="KKL75698.1"/>
    </source>
</evidence>
<dbReference type="AlphaFoldDB" id="A0A0F9ENL3"/>
<accession>A0A0F9ENL3</accession>
<protein>
    <submittedName>
        <fullName evidence="2">Uncharacterized protein</fullName>
    </submittedName>
</protein>
<proteinExistence type="predicted"/>
<comment type="caution">
    <text evidence="2">The sequence shown here is derived from an EMBL/GenBank/DDBJ whole genome shotgun (WGS) entry which is preliminary data.</text>
</comment>
<sequence>CLSGHGFDSAISLLLFCTGRRVRVRGVLLSRLGGLLEVGHGHSAPTGVV</sequence>
<organism evidence="2">
    <name type="scientific">marine sediment metagenome</name>
    <dbReference type="NCBI Taxonomy" id="412755"/>
    <lineage>
        <taxon>unclassified sequences</taxon>
        <taxon>metagenomes</taxon>
        <taxon>ecological metagenomes</taxon>
    </lineage>
</organism>
<evidence type="ECO:0000313" key="1">
    <source>
        <dbReference type="EMBL" id="KKK78504.1"/>
    </source>
</evidence>
<gene>
    <name evidence="2" type="ORF">LCGC14_2052230</name>
    <name evidence="1" type="ORF">LCGC14_2842940</name>
</gene>